<feature type="chain" id="PRO_5020296433" evidence="1">
    <location>
        <begin position="29"/>
        <end position="127"/>
    </location>
</feature>
<gene>
    <name evidence="2" type="ORF">E1218_12720</name>
</gene>
<dbReference type="AlphaFoldDB" id="A0A4R4X893"/>
<name>A0A4R4X893_9ACTN</name>
<evidence type="ECO:0000313" key="2">
    <source>
        <dbReference type="EMBL" id="TDD26698.1"/>
    </source>
</evidence>
<sequence>MNKLLRRALMTGAGAVAIVGLATGPANAHFCFKTSLNAKAAQGMAGSANWVSFGSIAAEFLPGLCAEGIEHIATAAGVTTSTLINTHGTMAGGTLKKGADSGTPAISHLDFEAIDAAVPGAFALCAG</sequence>
<proteinExistence type="predicted"/>
<protein>
    <submittedName>
        <fullName evidence="2">Uncharacterized protein</fullName>
    </submittedName>
</protein>
<dbReference type="OrthoDB" id="3827485at2"/>
<dbReference type="EMBL" id="SMKR01000044">
    <property type="protein sequence ID" value="TDD26698.1"/>
    <property type="molecule type" value="Genomic_DNA"/>
</dbReference>
<evidence type="ECO:0000313" key="3">
    <source>
        <dbReference type="Proteomes" id="UP000295172"/>
    </source>
</evidence>
<evidence type="ECO:0000256" key="1">
    <source>
        <dbReference type="SAM" id="SignalP"/>
    </source>
</evidence>
<organism evidence="2 3">
    <name type="scientific">Kribbella turkmenica</name>
    <dbReference type="NCBI Taxonomy" id="2530375"/>
    <lineage>
        <taxon>Bacteria</taxon>
        <taxon>Bacillati</taxon>
        <taxon>Actinomycetota</taxon>
        <taxon>Actinomycetes</taxon>
        <taxon>Propionibacteriales</taxon>
        <taxon>Kribbellaceae</taxon>
        <taxon>Kribbella</taxon>
    </lineage>
</organism>
<dbReference type="InterPro" id="IPR006311">
    <property type="entry name" value="TAT_signal"/>
</dbReference>
<dbReference type="RefSeq" id="WP_132319586.1">
    <property type="nucleotide sequence ID" value="NZ_SMKR01000044.1"/>
</dbReference>
<dbReference type="Proteomes" id="UP000295172">
    <property type="component" value="Unassembled WGS sequence"/>
</dbReference>
<feature type="signal peptide" evidence="1">
    <location>
        <begin position="1"/>
        <end position="28"/>
    </location>
</feature>
<reference evidence="2 3" key="1">
    <citation type="submission" date="2019-02" db="EMBL/GenBank/DDBJ databases">
        <title>Draft genome sequences of novel Actinobacteria.</title>
        <authorList>
            <person name="Sahin N."/>
            <person name="Ay H."/>
            <person name="Saygin H."/>
        </authorList>
    </citation>
    <scope>NUCLEOTIDE SEQUENCE [LARGE SCALE GENOMIC DNA]</scope>
    <source>
        <strain evidence="2 3">16K104</strain>
    </source>
</reference>
<dbReference type="PROSITE" id="PS51318">
    <property type="entry name" value="TAT"/>
    <property type="match status" value="1"/>
</dbReference>
<accession>A0A4R4X893</accession>
<keyword evidence="3" id="KW-1185">Reference proteome</keyword>
<keyword evidence="1" id="KW-0732">Signal</keyword>
<comment type="caution">
    <text evidence="2">The sequence shown here is derived from an EMBL/GenBank/DDBJ whole genome shotgun (WGS) entry which is preliminary data.</text>
</comment>